<sequence length="151" mass="17111">MPGWTIELLAGERITRAFWIILALPAPFWLAVIFFPSARVVRHICQPLVAPTILVFALLYLYYQAWGLGGFVWPGGIGYTEAQSVVLHPMGFLILWCQIQIMHLFLGLVIYQHASRLGLRIPVELIVCWVLGPVGLLPYLGRLLVYRLKRG</sequence>
<feature type="transmembrane region" description="Helical" evidence="1">
    <location>
        <begin position="123"/>
        <end position="141"/>
    </location>
</feature>
<evidence type="ECO:0000313" key="3">
    <source>
        <dbReference type="Proteomes" id="UP000546464"/>
    </source>
</evidence>
<keyword evidence="3" id="KW-1185">Reference proteome</keyword>
<dbReference type="AlphaFoldDB" id="A0A842HHR2"/>
<name>A0A842HHR2_9BACT</name>
<keyword evidence="1" id="KW-0472">Membrane</keyword>
<protein>
    <submittedName>
        <fullName evidence="2">DUF4281 domain-containing protein</fullName>
    </submittedName>
</protein>
<evidence type="ECO:0000313" key="2">
    <source>
        <dbReference type="EMBL" id="MBC2595104.1"/>
    </source>
</evidence>
<organism evidence="2 3">
    <name type="scientific">Ruficoccus amylovorans</name>
    <dbReference type="NCBI Taxonomy" id="1804625"/>
    <lineage>
        <taxon>Bacteria</taxon>
        <taxon>Pseudomonadati</taxon>
        <taxon>Verrucomicrobiota</taxon>
        <taxon>Opitutia</taxon>
        <taxon>Puniceicoccales</taxon>
        <taxon>Cerasicoccaceae</taxon>
        <taxon>Ruficoccus</taxon>
    </lineage>
</organism>
<keyword evidence="1" id="KW-0812">Transmembrane</keyword>
<feature type="transmembrane region" description="Helical" evidence="1">
    <location>
        <begin position="48"/>
        <end position="66"/>
    </location>
</feature>
<feature type="transmembrane region" description="Helical" evidence="1">
    <location>
        <begin position="17"/>
        <end position="36"/>
    </location>
</feature>
<keyword evidence="1" id="KW-1133">Transmembrane helix</keyword>
<gene>
    <name evidence="2" type="ORF">H5P28_12625</name>
</gene>
<dbReference type="InterPro" id="IPR025461">
    <property type="entry name" value="ABA4-like"/>
</dbReference>
<feature type="transmembrane region" description="Helical" evidence="1">
    <location>
        <begin position="86"/>
        <end position="111"/>
    </location>
</feature>
<dbReference type="EMBL" id="JACHVB010000035">
    <property type="protein sequence ID" value="MBC2595104.1"/>
    <property type="molecule type" value="Genomic_DNA"/>
</dbReference>
<reference evidence="2 3" key="1">
    <citation type="submission" date="2020-07" db="EMBL/GenBank/DDBJ databases">
        <authorList>
            <person name="Feng X."/>
        </authorList>
    </citation>
    <scope>NUCLEOTIDE SEQUENCE [LARGE SCALE GENOMIC DNA]</scope>
    <source>
        <strain evidence="2 3">JCM31066</strain>
    </source>
</reference>
<evidence type="ECO:0000256" key="1">
    <source>
        <dbReference type="SAM" id="Phobius"/>
    </source>
</evidence>
<dbReference type="RefSeq" id="WP_185676067.1">
    <property type="nucleotide sequence ID" value="NZ_JACHVB010000035.1"/>
</dbReference>
<dbReference type="Pfam" id="PF14108">
    <property type="entry name" value="ABA4-like"/>
    <property type="match status" value="1"/>
</dbReference>
<proteinExistence type="predicted"/>
<comment type="caution">
    <text evidence="2">The sequence shown here is derived from an EMBL/GenBank/DDBJ whole genome shotgun (WGS) entry which is preliminary data.</text>
</comment>
<accession>A0A842HHR2</accession>
<dbReference type="Proteomes" id="UP000546464">
    <property type="component" value="Unassembled WGS sequence"/>
</dbReference>